<dbReference type="RefSeq" id="WP_140869999.1">
    <property type="nucleotide sequence ID" value="NZ_RCZK01000004.1"/>
</dbReference>
<proteinExistence type="predicted"/>
<feature type="domain" description="Integrase catalytic" evidence="1">
    <location>
        <begin position="12"/>
        <end position="78"/>
    </location>
</feature>
<dbReference type="InterPro" id="IPR012337">
    <property type="entry name" value="RNaseH-like_sf"/>
</dbReference>
<evidence type="ECO:0000313" key="5">
    <source>
        <dbReference type="EMBL" id="TPG13212.1"/>
    </source>
</evidence>
<evidence type="ECO:0000313" key="4">
    <source>
        <dbReference type="EMBL" id="TPG09977.1"/>
    </source>
</evidence>
<dbReference type="Proteomes" id="UP000318413">
    <property type="component" value="Unassembled WGS sequence"/>
</dbReference>
<reference evidence="5 6" key="1">
    <citation type="journal article" date="2019" name="Environ. Microbiol.">
        <title>Species interactions and distinct microbial communities in high Arctic permafrost affected cryosols are associated with the CH4 and CO2 gas fluxes.</title>
        <authorList>
            <person name="Altshuler I."/>
            <person name="Hamel J."/>
            <person name="Turney S."/>
            <person name="Magnuson E."/>
            <person name="Levesque R."/>
            <person name="Greer C."/>
            <person name="Whyte L.G."/>
        </authorList>
    </citation>
    <scope>NUCLEOTIDE SEQUENCE [LARGE SCALE GENOMIC DNA]</scope>
    <source>
        <strain evidence="5 6">S5.1</strain>
    </source>
</reference>
<dbReference type="GO" id="GO:0003676">
    <property type="term" value="F:nucleic acid binding"/>
    <property type="evidence" value="ECO:0007669"/>
    <property type="project" value="InterPro"/>
</dbReference>
<name>A0A502CKE3_9SPHN</name>
<comment type="caution">
    <text evidence="5">The sequence shown here is derived from an EMBL/GenBank/DDBJ whole genome shotgun (WGS) entry which is preliminary data.</text>
</comment>
<dbReference type="InterPro" id="IPR036397">
    <property type="entry name" value="RNaseH_sf"/>
</dbReference>
<gene>
    <name evidence="5" type="ORF">EAH84_07380</name>
    <name evidence="4" type="ORF">EAH84_13415</name>
    <name evidence="3" type="ORF">EAH84_14875</name>
    <name evidence="2" type="ORF">EAH84_15140</name>
</gene>
<evidence type="ECO:0000259" key="1">
    <source>
        <dbReference type="Pfam" id="PF13683"/>
    </source>
</evidence>
<dbReference type="OrthoDB" id="9803878at2"/>
<dbReference type="GO" id="GO:0015074">
    <property type="term" value="P:DNA integration"/>
    <property type="evidence" value="ECO:0007669"/>
    <property type="project" value="InterPro"/>
</dbReference>
<dbReference type="EMBL" id="RCZK01000004">
    <property type="protein sequence ID" value="TPG13212.1"/>
    <property type="molecule type" value="Genomic_DNA"/>
</dbReference>
<sequence>AGAYVDHLAAIGATPSMSRTGNCYDNAPMESFFHTLKVELVHQCRWATQAEARHALFGYIEGYYNRHRMHSALGYLTPEQAERSMTG</sequence>
<dbReference type="Pfam" id="PF13683">
    <property type="entry name" value="rve_3"/>
    <property type="match status" value="1"/>
</dbReference>
<evidence type="ECO:0000313" key="6">
    <source>
        <dbReference type="Proteomes" id="UP000318413"/>
    </source>
</evidence>
<dbReference type="Gene3D" id="3.30.420.10">
    <property type="entry name" value="Ribonuclease H-like superfamily/Ribonuclease H"/>
    <property type="match status" value="1"/>
</dbReference>
<dbReference type="PANTHER" id="PTHR46889:SF4">
    <property type="entry name" value="TRANSPOSASE INSO FOR INSERTION SEQUENCE ELEMENT IS911B-RELATED"/>
    <property type="match status" value="1"/>
</dbReference>
<dbReference type="EMBL" id="RCZK01000013">
    <property type="protein sequence ID" value="TPG09977.1"/>
    <property type="molecule type" value="Genomic_DNA"/>
</dbReference>
<organism evidence="5 6">
    <name type="scientific">Sphingomonas oligophenolica</name>
    <dbReference type="NCBI Taxonomy" id="301154"/>
    <lineage>
        <taxon>Bacteria</taxon>
        <taxon>Pseudomonadati</taxon>
        <taxon>Pseudomonadota</taxon>
        <taxon>Alphaproteobacteria</taxon>
        <taxon>Sphingomonadales</taxon>
        <taxon>Sphingomonadaceae</taxon>
        <taxon>Sphingomonas</taxon>
    </lineage>
</organism>
<dbReference type="AlphaFoldDB" id="A0A502CKE3"/>
<keyword evidence="6" id="KW-1185">Reference proteome</keyword>
<evidence type="ECO:0000313" key="3">
    <source>
        <dbReference type="EMBL" id="TPG06357.1"/>
    </source>
</evidence>
<dbReference type="EMBL" id="RCZK01000026">
    <property type="protein sequence ID" value="TPG05334.1"/>
    <property type="molecule type" value="Genomic_DNA"/>
</dbReference>
<dbReference type="InterPro" id="IPR050900">
    <property type="entry name" value="Transposase_IS3/IS150/IS904"/>
</dbReference>
<dbReference type="EMBL" id="RCZK01000022">
    <property type="protein sequence ID" value="TPG06357.1"/>
    <property type="molecule type" value="Genomic_DNA"/>
</dbReference>
<dbReference type="InterPro" id="IPR001584">
    <property type="entry name" value="Integrase_cat-core"/>
</dbReference>
<dbReference type="SUPFAM" id="SSF53098">
    <property type="entry name" value="Ribonuclease H-like"/>
    <property type="match status" value="1"/>
</dbReference>
<protein>
    <submittedName>
        <fullName evidence="5">IS3 family transposase</fullName>
    </submittedName>
</protein>
<feature type="non-terminal residue" evidence="5">
    <location>
        <position position="1"/>
    </location>
</feature>
<evidence type="ECO:0000313" key="2">
    <source>
        <dbReference type="EMBL" id="TPG05334.1"/>
    </source>
</evidence>
<dbReference type="PANTHER" id="PTHR46889">
    <property type="entry name" value="TRANSPOSASE INSF FOR INSERTION SEQUENCE IS3B-RELATED"/>
    <property type="match status" value="1"/>
</dbReference>
<accession>A0A502CKE3</accession>